<dbReference type="SUPFAM" id="SSF51726">
    <property type="entry name" value="UROD/MetE-like"/>
    <property type="match status" value="1"/>
</dbReference>
<keyword evidence="3" id="KW-1185">Reference proteome</keyword>
<dbReference type="GO" id="GO:0006779">
    <property type="term" value="P:porphyrin-containing compound biosynthetic process"/>
    <property type="evidence" value="ECO:0007669"/>
    <property type="project" value="InterPro"/>
</dbReference>
<dbReference type="PANTHER" id="PTHR47099">
    <property type="entry name" value="METHYLCOBAMIDE:COM METHYLTRANSFERASE MTBA"/>
    <property type="match status" value="1"/>
</dbReference>
<dbReference type="Gene3D" id="3.20.20.210">
    <property type="match status" value="1"/>
</dbReference>
<evidence type="ECO:0000313" key="3">
    <source>
        <dbReference type="Proteomes" id="UP000184251"/>
    </source>
</evidence>
<evidence type="ECO:0000259" key="1">
    <source>
        <dbReference type="Pfam" id="PF01208"/>
    </source>
</evidence>
<feature type="domain" description="Uroporphyrinogen decarboxylase (URO-D)" evidence="1">
    <location>
        <begin position="3"/>
        <end position="335"/>
    </location>
</feature>
<dbReference type="Pfam" id="PF01208">
    <property type="entry name" value="URO-D"/>
    <property type="match status" value="1"/>
</dbReference>
<dbReference type="RefSeq" id="WP_242945363.1">
    <property type="nucleotide sequence ID" value="NZ_FQTU01000004.1"/>
</dbReference>
<dbReference type="InterPro" id="IPR038071">
    <property type="entry name" value="UROD/MetE-like_sf"/>
</dbReference>
<dbReference type="EMBL" id="FQTU01000004">
    <property type="protein sequence ID" value="SHE60507.1"/>
    <property type="molecule type" value="Genomic_DNA"/>
</dbReference>
<sequence>MNSMERVMTAIGHKEPDRVPLFHMLSCYGAKELGVSIKEYFSKPELVAEAQLKMRDKYSNDCFYTFFYAPIEIEAFGGEVVFVEDGPPNSGEPFIKSIEHIKNIETPQINESRQLKRVLQATESLKKSVGDEVPIIGVVMSPFSLPVMQMGFEKYLELLYFRKDEFNQLMRINEEFCVAWANAQIEAGATAICYFDPLASPAMIERKKYLETGHKVAGRTLSRIQGATATHIASGIGLHVVDDIVETGSAVLGISAQDDIQELKEKADKKICLLGNLNGIDMVNWDRIKTREEVKRLIQKAAPGGGFILSDNHGEIPWQVSEDVLLEIAETVKEYGTYPIQTV</sequence>
<dbReference type="AlphaFoldDB" id="A0A1M4UV24"/>
<dbReference type="InterPro" id="IPR000257">
    <property type="entry name" value="Uroporphyrinogen_deCOase"/>
</dbReference>
<dbReference type="PANTHER" id="PTHR47099:SF1">
    <property type="entry name" value="METHYLCOBAMIDE:COM METHYLTRANSFERASE MTBA"/>
    <property type="match status" value="1"/>
</dbReference>
<reference evidence="2 3" key="1">
    <citation type="submission" date="2016-11" db="EMBL/GenBank/DDBJ databases">
        <authorList>
            <person name="Jaros S."/>
            <person name="Januszkiewicz K."/>
            <person name="Wedrychowicz H."/>
        </authorList>
    </citation>
    <scope>NUCLEOTIDE SEQUENCE [LARGE SCALE GENOMIC DNA]</scope>
    <source>
        <strain evidence="2 3">DSM 14828</strain>
    </source>
</reference>
<gene>
    <name evidence="2" type="ORF">SAMN02746064_00831</name>
</gene>
<evidence type="ECO:0000313" key="2">
    <source>
        <dbReference type="EMBL" id="SHE60507.1"/>
    </source>
</evidence>
<proteinExistence type="predicted"/>
<dbReference type="GO" id="GO:0004853">
    <property type="term" value="F:uroporphyrinogen decarboxylase activity"/>
    <property type="evidence" value="ECO:0007669"/>
    <property type="project" value="InterPro"/>
</dbReference>
<name>A0A1M4UV24_9FIRM</name>
<protein>
    <submittedName>
        <fullName evidence="2">Uroporphyrinogen decarboxylase</fullName>
    </submittedName>
</protein>
<dbReference type="Proteomes" id="UP000184251">
    <property type="component" value="Unassembled WGS sequence"/>
</dbReference>
<organism evidence="2 3">
    <name type="scientific">Alkalibacter saccharofermentans DSM 14828</name>
    <dbReference type="NCBI Taxonomy" id="1120975"/>
    <lineage>
        <taxon>Bacteria</taxon>
        <taxon>Bacillati</taxon>
        <taxon>Bacillota</taxon>
        <taxon>Clostridia</taxon>
        <taxon>Eubacteriales</taxon>
        <taxon>Eubacteriaceae</taxon>
        <taxon>Alkalibacter</taxon>
    </lineage>
</organism>
<dbReference type="CDD" id="cd03465">
    <property type="entry name" value="URO-D_like"/>
    <property type="match status" value="1"/>
</dbReference>
<dbReference type="InterPro" id="IPR052024">
    <property type="entry name" value="Methanogen_methyltrans"/>
</dbReference>
<accession>A0A1M4UV24</accession>
<dbReference type="STRING" id="1120975.SAMN02746064_00831"/>